<reference evidence="4" key="1">
    <citation type="journal article" date="2019" name="Int. J. Syst. Evol. Microbiol.">
        <title>The Global Catalogue of Microorganisms (GCM) 10K type strain sequencing project: providing services to taxonomists for standard genome sequencing and annotation.</title>
        <authorList>
            <consortium name="The Broad Institute Genomics Platform"/>
            <consortium name="The Broad Institute Genome Sequencing Center for Infectious Disease"/>
            <person name="Wu L."/>
            <person name="Ma J."/>
        </authorList>
    </citation>
    <scope>NUCLEOTIDE SEQUENCE [LARGE SCALE GENOMIC DNA]</scope>
    <source>
        <strain evidence="4">KCTC 52239</strain>
    </source>
</reference>
<dbReference type="Proteomes" id="UP001595557">
    <property type="component" value="Unassembled WGS sequence"/>
</dbReference>
<dbReference type="EMBL" id="JBHRTE010000035">
    <property type="protein sequence ID" value="MFC3167939.1"/>
    <property type="molecule type" value="Genomic_DNA"/>
</dbReference>
<feature type="domain" description="Lysozyme inhibitor LprI-like N-terminal" evidence="2">
    <location>
        <begin position="56"/>
        <end position="151"/>
    </location>
</feature>
<evidence type="ECO:0000259" key="2">
    <source>
        <dbReference type="Pfam" id="PF07007"/>
    </source>
</evidence>
<dbReference type="RefSeq" id="WP_207471757.1">
    <property type="nucleotide sequence ID" value="NZ_JAFNAW010000085.1"/>
</dbReference>
<name>A0ABV7IBE2_9RHOB</name>
<gene>
    <name evidence="3" type="ORF">ACFOD7_07760</name>
</gene>
<keyword evidence="4" id="KW-1185">Reference proteome</keyword>
<feature type="chain" id="PRO_5047302862" evidence="1">
    <location>
        <begin position="21"/>
        <end position="156"/>
    </location>
</feature>
<sequence>MRSGAITLLVAAMLPLPAAAQQDAPALPKGVVAACLADTPRGDLDPDCIGAAANECQQEPGGSTTLGISECLMAEHAEWDAILNEQYKQMRDRHADDRAAADGLRAAQRAWIAWRDAECAFRYDSYGGGSMRTVASAGCQMGLTARRALELRAMHE</sequence>
<proteinExistence type="predicted"/>
<feature type="signal peptide" evidence="1">
    <location>
        <begin position="1"/>
        <end position="20"/>
    </location>
</feature>
<organism evidence="3 4">
    <name type="scientific">Paracoccus fontiphilus</name>
    <dbReference type="NCBI Taxonomy" id="1815556"/>
    <lineage>
        <taxon>Bacteria</taxon>
        <taxon>Pseudomonadati</taxon>
        <taxon>Pseudomonadota</taxon>
        <taxon>Alphaproteobacteria</taxon>
        <taxon>Rhodobacterales</taxon>
        <taxon>Paracoccaceae</taxon>
        <taxon>Paracoccus</taxon>
    </lineage>
</organism>
<dbReference type="Gene3D" id="1.20.1270.180">
    <property type="match status" value="1"/>
</dbReference>
<comment type="caution">
    <text evidence="3">The sequence shown here is derived from an EMBL/GenBank/DDBJ whole genome shotgun (WGS) entry which is preliminary data.</text>
</comment>
<evidence type="ECO:0000313" key="4">
    <source>
        <dbReference type="Proteomes" id="UP001595557"/>
    </source>
</evidence>
<keyword evidence="1" id="KW-0732">Signal</keyword>
<dbReference type="PANTHER" id="PTHR39176:SF1">
    <property type="entry name" value="PERIPLASMIC PROTEIN"/>
    <property type="match status" value="1"/>
</dbReference>
<evidence type="ECO:0000313" key="3">
    <source>
        <dbReference type="EMBL" id="MFC3167939.1"/>
    </source>
</evidence>
<accession>A0ABV7IBE2</accession>
<dbReference type="InterPro" id="IPR009739">
    <property type="entry name" value="LprI-like_N"/>
</dbReference>
<protein>
    <submittedName>
        <fullName evidence="3">Lysozyme inhibitor LprI family protein</fullName>
    </submittedName>
</protein>
<dbReference type="Pfam" id="PF07007">
    <property type="entry name" value="LprI"/>
    <property type="match status" value="1"/>
</dbReference>
<evidence type="ECO:0000256" key="1">
    <source>
        <dbReference type="SAM" id="SignalP"/>
    </source>
</evidence>
<dbReference type="PANTHER" id="PTHR39176">
    <property type="entry name" value="PERIPLASMIC PROTEIN-RELATED"/>
    <property type="match status" value="1"/>
</dbReference>